<dbReference type="PANTHER" id="PTHR24346:SF56">
    <property type="entry name" value="SERINE_THREONINE-PROTEIN KINASE MARK2"/>
    <property type="match status" value="1"/>
</dbReference>
<evidence type="ECO:0000256" key="8">
    <source>
        <dbReference type="ARBA" id="ARBA00048679"/>
    </source>
</evidence>
<organism evidence="10 11">
    <name type="scientific">Equus caballus</name>
    <name type="common">Horse</name>
    <dbReference type="NCBI Taxonomy" id="9796"/>
    <lineage>
        <taxon>Eukaryota</taxon>
        <taxon>Metazoa</taxon>
        <taxon>Chordata</taxon>
        <taxon>Craniata</taxon>
        <taxon>Vertebrata</taxon>
        <taxon>Euteleostomi</taxon>
        <taxon>Mammalia</taxon>
        <taxon>Eutheria</taxon>
        <taxon>Laurasiatheria</taxon>
        <taxon>Perissodactyla</taxon>
        <taxon>Equidae</taxon>
        <taxon>Equus</taxon>
    </lineage>
</organism>
<dbReference type="GO" id="GO:0005737">
    <property type="term" value="C:cytoplasm"/>
    <property type="evidence" value="ECO:0000318"/>
    <property type="project" value="GO_Central"/>
</dbReference>
<evidence type="ECO:0000256" key="7">
    <source>
        <dbReference type="ARBA" id="ARBA00047899"/>
    </source>
</evidence>
<dbReference type="Proteomes" id="UP000002281">
    <property type="component" value="Chromosome 18"/>
</dbReference>
<evidence type="ECO:0000256" key="5">
    <source>
        <dbReference type="ARBA" id="ARBA00022777"/>
    </source>
</evidence>
<dbReference type="PaxDb" id="9796-ENSECAP00000037801"/>
<accession>A0A3Q2HWT0</accession>
<dbReference type="GO" id="GO:0005524">
    <property type="term" value="F:ATP binding"/>
    <property type="evidence" value="ECO:0007669"/>
    <property type="project" value="UniProtKB-KW"/>
</dbReference>
<reference evidence="10 11" key="1">
    <citation type="journal article" date="2009" name="Science">
        <title>Genome sequence, comparative analysis, and population genetics of the domestic horse.</title>
        <authorList>
            <consortium name="Broad Institute Genome Sequencing Platform"/>
            <consortium name="Broad Institute Whole Genome Assembly Team"/>
            <person name="Wade C.M."/>
            <person name="Giulotto E."/>
            <person name="Sigurdsson S."/>
            <person name="Zoli M."/>
            <person name="Gnerre S."/>
            <person name="Imsland F."/>
            <person name="Lear T.L."/>
            <person name="Adelson D.L."/>
            <person name="Bailey E."/>
            <person name="Bellone R.R."/>
            <person name="Bloecker H."/>
            <person name="Distl O."/>
            <person name="Edgar R.C."/>
            <person name="Garber M."/>
            <person name="Leeb T."/>
            <person name="Mauceli E."/>
            <person name="MacLeod J.N."/>
            <person name="Penedo M.C.T."/>
            <person name="Raison J.M."/>
            <person name="Sharpe T."/>
            <person name="Vogel J."/>
            <person name="Andersson L."/>
            <person name="Antczak D.F."/>
            <person name="Biagi T."/>
            <person name="Binns M.M."/>
            <person name="Chowdhary B.P."/>
            <person name="Coleman S.J."/>
            <person name="Della Valle G."/>
            <person name="Fryc S."/>
            <person name="Guerin G."/>
            <person name="Hasegawa T."/>
            <person name="Hill E.W."/>
            <person name="Jurka J."/>
            <person name="Kiialainen A."/>
            <person name="Lindgren G."/>
            <person name="Liu J."/>
            <person name="Magnani E."/>
            <person name="Mickelson J.R."/>
            <person name="Murray J."/>
            <person name="Nergadze S.G."/>
            <person name="Onofrio R."/>
            <person name="Pedroni S."/>
            <person name="Piras M.F."/>
            <person name="Raudsepp T."/>
            <person name="Rocchi M."/>
            <person name="Roeed K.H."/>
            <person name="Ryder O.A."/>
            <person name="Searle S."/>
            <person name="Skow L."/>
            <person name="Swinburne J.E."/>
            <person name="Syvaenen A.C."/>
            <person name="Tozaki T."/>
            <person name="Valberg S.J."/>
            <person name="Vaudin M."/>
            <person name="White J.R."/>
            <person name="Zody M.C."/>
            <person name="Lander E.S."/>
            <person name="Lindblad-Toh K."/>
        </authorList>
    </citation>
    <scope>NUCLEOTIDE SEQUENCE [LARGE SCALE GENOMIC DNA]</scope>
    <source>
        <strain evidence="10 11">Thoroughbred</strain>
    </source>
</reference>
<sequence length="297" mass="32381">LEVKSKTHVASYKLLKTIGQSSYCKVKLARHLPTGTEVAVKMVERTGKSASRAKALHCEVQSLKTVRHPNVLKLLEVVATEETSFIVSELVSGGDLLDHIRKSGPMAEDEARGKFRQLASALEYCHRKGVVHRDLRLEHVLLDGEGNVKLSGFGSSAVFLGQELSTQCGSPWYAAPETLQGRAYAGPPALGHEAVPVVWYPPWGTRAGGSGLDYTCPIEEVVGVWMDTGLVGLYLKNGPKKEGSPWGWRVGLTREGGGRIDRIQNKACPHVHAGQMLKHQVTEARNMVQTRLSSDVT</sequence>
<keyword evidence="4" id="KW-0547">Nucleotide-binding</keyword>
<dbReference type="Bgee" id="ENSECAG00000039716">
    <property type="expression patterns" value="Expressed in testis and 21 other cell types or tissues"/>
</dbReference>
<dbReference type="SUPFAM" id="SSF56112">
    <property type="entry name" value="Protein kinase-like (PK-like)"/>
    <property type="match status" value="1"/>
</dbReference>
<dbReference type="STRING" id="9796.ENSECAP00000037801"/>
<dbReference type="InterPro" id="IPR000719">
    <property type="entry name" value="Prot_kinase_dom"/>
</dbReference>
<dbReference type="Gene3D" id="1.10.510.10">
    <property type="entry name" value="Transferase(Phosphotransferase) domain 1"/>
    <property type="match status" value="1"/>
</dbReference>
<evidence type="ECO:0000256" key="1">
    <source>
        <dbReference type="ARBA" id="ARBA00012513"/>
    </source>
</evidence>
<proteinExistence type="predicted"/>
<dbReference type="EC" id="2.7.11.1" evidence="1"/>
<keyword evidence="5" id="KW-0418">Kinase</keyword>
<dbReference type="FunFam" id="3.30.200.20:FF:000003">
    <property type="entry name" value="Non-specific serine/threonine protein kinase"/>
    <property type="match status" value="1"/>
</dbReference>
<comment type="catalytic activity">
    <reaction evidence="8">
        <text>L-seryl-[protein] + ATP = O-phospho-L-seryl-[protein] + ADP + H(+)</text>
        <dbReference type="Rhea" id="RHEA:17989"/>
        <dbReference type="Rhea" id="RHEA-COMP:9863"/>
        <dbReference type="Rhea" id="RHEA-COMP:11604"/>
        <dbReference type="ChEBI" id="CHEBI:15378"/>
        <dbReference type="ChEBI" id="CHEBI:29999"/>
        <dbReference type="ChEBI" id="CHEBI:30616"/>
        <dbReference type="ChEBI" id="CHEBI:83421"/>
        <dbReference type="ChEBI" id="CHEBI:456216"/>
        <dbReference type="EC" id="2.7.11.1"/>
    </reaction>
</comment>
<evidence type="ECO:0000313" key="10">
    <source>
        <dbReference type="Ensembl" id="ENSECAP00000037801.2"/>
    </source>
</evidence>
<dbReference type="GO" id="GO:0035556">
    <property type="term" value="P:intracellular signal transduction"/>
    <property type="evidence" value="ECO:0000318"/>
    <property type="project" value="GO_Central"/>
</dbReference>
<dbReference type="GO" id="GO:0000226">
    <property type="term" value="P:microtubule cytoskeleton organization"/>
    <property type="evidence" value="ECO:0000318"/>
    <property type="project" value="GO_Central"/>
</dbReference>
<evidence type="ECO:0000256" key="4">
    <source>
        <dbReference type="ARBA" id="ARBA00022741"/>
    </source>
</evidence>
<name>A0A3Q2HWT0_HORSE</name>
<comment type="catalytic activity">
    <reaction evidence="7">
        <text>L-threonyl-[protein] + ATP = O-phospho-L-threonyl-[protein] + ADP + H(+)</text>
        <dbReference type="Rhea" id="RHEA:46608"/>
        <dbReference type="Rhea" id="RHEA-COMP:11060"/>
        <dbReference type="Rhea" id="RHEA-COMP:11605"/>
        <dbReference type="ChEBI" id="CHEBI:15378"/>
        <dbReference type="ChEBI" id="CHEBI:30013"/>
        <dbReference type="ChEBI" id="CHEBI:30616"/>
        <dbReference type="ChEBI" id="CHEBI:61977"/>
        <dbReference type="ChEBI" id="CHEBI:456216"/>
        <dbReference type="EC" id="2.7.11.1"/>
    </reaction>
</comment>
<dbReference type="PANTHER" id="PTHR24346">
    <property type="entry name" value="MAP/MICROTUBULE AFFINITY-REGULATING KINASE"/>
    <property type="match status" value="1"/>
</dbReference>
<dbReference type="PROSITE" id="PS50011">
    <property type="entry name" value="PROTEIN_KINASE_DOM"/>
    <property type="match status" value="1"/>
</dbReference>
<evidence type="ECO:0000256" key="2">
    <source>
        <dbReference type="ARBA" id="ARBA00022527"/>
    </source>
</evidence>
<keyword evidence="2" id="KW-0723">Serine/threonine-protein kinase</keyword>
<protein>
    <recommendedName>
        <fullName evidence="1">non-specific serine/threonine protein kinase</fullName>
        <ecNumber evidence="1">2.7.11.1</ecNumber>
    </recommendedName>
</protein>
<keyword evidence="3" id="KW-0808">Transferase</keyword>
<dbReference type="FunFam" id="1.10.510.10:FF:000571">
    <property type="entry name" value="Maternal embryonic leucine zipper kinase"/>
    <property type="match status" value="1"/>
</dbReference>
<dbReference type="InParanoid" id="A0A3Q2HWT0"/>
<keyword evidence="11" id="KW-1185">Reference proteome</keyword>
<dbReference type="Ensembl" id="ENSECAT00000036293.2">
    <property type="protein sequence ID" value="ENSECAP00000037801.2"/>
    <property type="gene ID" value="ENSECAG00000051759.1"/>
</dbReference>
<feature type="domain" description="Protein kinase" evidence="9">
    <location>
        <begin position="12"/>
        <end position="297"/>
    </location>
</feature>
<dbReference type="GO" id="GO:0050321">
    <property type="term" value="F:tau-protein kinase activity"/>
    <property type="evidence" value="ECO:0000318"/>
    <property type="project" value="GO_Central"/>
</dbReference>
<dbReference type="AlphaFoldDB" id="A0A3Q2HWT0"/>
<reference evidence="10" key="3">
    <citation type="submission" date="2025-09" db="UniProtKB">
        <authorList>
            <consortium name="Ensembl"/>
        </authorList>
    </citation>
    <scope>IDENTIFICATION</scope>
    <source>
        <strain evidence="10">Thoroughbred</strain>
    </source>
</reference>
<dbReference type="InterPro" id="IPR011009">
    <property type="entry name" value="Kinase-like_dom_sf"/>
</dbReference>
<reference evidence="10" key="2">
    <citation type="submission" date="2025-08" db="UniProtKB">
        <authorList>
            <consortium name="Ensembl"/>
        </authorList>
    </citation>
    <scope>IDENTIFICATION</scope>
    <source>
        <strain evidence="10">Thoroughbred</strain>
    </source>
</reference>
<evidence type="ECO:0000256" key="3">
    <source>
        <dbReference type="ARBA" id="ARBA00022679"/>
    </source>
</evidence>
<dbReference type="Pfam" id="PF00069">
    <property type="entry name" value="Pkinase"/>
    <property type="match status" value="1"/>
</dbReference>
<evidence type="ECO:0000259" key="9">
    <source>
        <dbReference type="PROSITE" id="PS50011"/>
    </source>
</evidence>
<keyword evidence="6" id="KW-0067">ATP-binding</keyword>
<evidence type="ECO:0000313" key="11">
    <source>
        <dbReference type="Proteomes" id="UP000002281"/>
    </source>
</evidence>
<dbReference type="GeneTree" id="ENSGT00940000160886"/>
<evidence type="ECO:0000256" key="6">
    <source>
        <dbReference type="ARBA" id="ARBA00022840"/>
    </source>
</evidence>